<organism evidence="3 4">
    <name type="scientific">Vigna mungo</name>
    <name type="common">Black gram</name>
    <name type="synonym">Phaseolus mungo</name>
    <dbReference type="NCBI Taxonomy" id="3915"/>
    <lineage>
        <taxon>Eukaryota</taxon>
        <taxon>Viridiplantae</taxon>
        <taxon>Streptophyta</taxon>
        <taxon>Embryophyta</taxon>
        <taxon>Tracheophyta</taxon>
        <taxon>Spermatophyta</taxon>
        <taxon>Magnoliopsida</taxon>
        <taxon>eudicotyledons</taxon>
        <taxon>Gunneridae</taxon>
        <taxon>Pentapetalae</taxon>
        <taxon>rosids</taxon>
        <taxon>fabids</taxon>
        <taxon>Fabales</taxon>
        <taxon>Fabaceae</taxon>
        <taxon>Papilionoideae</taxon>
        <taxon>50 kb inversion clade</taxon>
        <taxon>NPAAA clade</taxon>
        <taxon>indigoferoid/millettioid clade</taxon>
        <taxon>Phaseoleae</taxon>
        <taxon>Vigna</taxon>
    </lineage>
</organism>
<keyword evidence="4" id="KW-1185">Reference proteome</keyword>
<gene>
    <name evidence="3" type="ORF">V8G54_017920</name>
</gene>
<evidence type="ECO:0000313" key="3">
    <source>
        <dbReference type="EMBL" id="WVZ04574.1"/>
    </source>
</evidence>
<evidence type="ECO:0000256" key="1">
    <source>
        <dbReference type="SAM" id="MobiDB-lite"/>
    </source>
</evidence>
<feature type="compositionally biased region" description="Basic and acidic residues" evidence="1">
    <location>
        <begin position="23"/>
        <end position="32"/>
    </location>
</feature>
<reference evidence="3 4" key="1">
    <citation type="journal article" date="2023" name="Life. Sci Alliance">
        <title>Evolutionary insights into 3D genome organization and epigenetic landscape of Vigna mungo.</title>
        <authorList>
            <person name="Junaid A."/>
            <person name="Singh B."/>
            <person name="Bhatia S."/>
        </authorList>
    </citation>
    <scope>NUCLEOTIDE SEQUENCE [LARGE SCALE GENOMIC DNA]</scope>
    <source>
        <strain evidence="3">Urdbean</strain>
    </source>
</reference>
<dbReference type="Proteomes" id="UP001374535">
    <property type="component" value="Chromosome 6"/>
</dbReference>
<feature type="region of interest" description="Disordered" evidence="1">
    <location>
        <begin position="16"/>
        <end position="63"/>
    </location>
</feature>
<evidence type="ECO:0000256" key="2">
    <source>
        <dbReference type="SAM" id="Phobius"/>
    </source>
</evidence>
<feature type="compositionally biased region" description="Basic and acidic residues" evidence="1">
    <location>
        <begin position="39"/>
        <end position="50"/>
    </location>
</feature>
<keyword evidence="2" id="KW-0472">Membrane</keyword>
<dbReference type="AlphaFoldDB" id="A0AAQ3N7M0"/>
<proteinExistence type="predicted"/>
<sequence length="133" mass="15394">MQWVWKPCLQLGSARTLSPSANSDRHTAHSCKEPPCTAAEKEKVGRERDKRAPRRRRQKRTQRLKRTMRIMRRMARMAVPTITLLLYAYAYSDSMSGSIVSDMSETVSVKGRVFILYLDHIDIFHCLQPLLVC</sequence>
<feature type="compositionally biased region" description="Basic residues" evidence="1">
    <location>
        <begin position="51"/>
        <end position="63"/>
    </location>
</feature>
<accession>A0AAQ3N7M0</accession>
<evidence type="ECO:0000313" key="4">
    <source>
        <dbReference type="Proteomes" id="UP001374535"/>
    </source>
</evidence>
<keyword evidence="2" id="KW-0812">Transmembrane</keyword>
<name>A0AAQ3N7M0_VIGMU</name>
<feature type="transmembrane region" description="Helical" evidence="2">
    <location>
        <begin position="74"/>
        <end position="92"/>
    </location>
</feature>
<keyword evidence="2" id="KW-1133">Transmembrane helix</keyword>
<dbReference type="EMBL" id="CP144695">
    <property type="protein sequence ID" value="WVZ04574.1"/>
    <property type="molecule type" value="Genomic_DNA"/>
</dbReference>
<protein>
    <submittedName>
        <fullName evidence="3">Uncharacterized protein</fullName>
    </submittedName>
</protein>